<keyword evidence="2" id="KW-1185">Reference proteome</keyword>
<gene>
    <name evidence="1" type="ORF">PACLA_8A009146</name>
</gene>
<dbReference type="PANTHER" id="PTHR23220">
    <property type="entry name" value="INTEGRIN ALPHA"/>
    <property type="match status" value="1"/>
</dbReference>
<comment type="caution">
    <text evidence="1">The sequence shown here is derived from an EMBL/GenBank/DDBJ whole genome shotgun (WGS) entry which is preliminary data.</text>
</comment>
<dbReference type="InterPro" id="IPR013519">
    <property type="entry name" value="Int_alpha_beta-p"/>
</dbReference>
<dbReference type="GO" id="GO:0005178">
    <property type="term" value="F:integrin binding"/>
    <property type="evidence" value="ECO:0007669"/>
    <property type="project" value="TreeGrafter"/>
</dbReference>
<dbReference type="GO" id="GO:0007229">
    <property type="term" value="P:integrin-mediated signaling pathway"/>
    <property type="evidence" value="ECO:0007669"/>
    <property type="project" value="UniProtKB-KW"/>
</dbReference>
<organism evidence="1 2">
    <name type="scientific">Paramuricea clavata</name>
    <name type="common">Red gorgonian</name>
    <name type="synonym">Violescent sea-whip</name>
    <dbReference type="NCBI Taxonomy" id="317549"/>
    <lineage>
        <taxon>Eukaryota</taxon>
        <taxon>Metazoa</taxon>
        <taxon>Cnidaria</taxon>
        <taxon>Anthozoa</taxon>
        <taxon>Octocorallia</taxon>
        <taxon>Malacalcyonacea</taxon>
        <taxon>Plexauridae</taxon>
        <taxon>Paramuricea</taxon>
    </lineage>
</organism>
<keyword evidence="1" id="KW-0401">Integrin</keyword>
<dbReference type="InterPro" id="IPR013517">
    <property type="entry name" value="FG-GAP"/>
</dbReference>
<evidence type="ECO:0000313" key="2">
    <source>
        <dbReference type="Proteomes" id="UP001152795"/>
    </source>
</evidence>
<dbReference type="EMBL" id="CACRXK020008168">
    <property type="protein sequence ID" value="CAB4014141.1"/>
    <property type="molecule type" value="Genomic_DNA"/>
</dbReference>
<dbReference type="Gene3D" id="2.130.10.130">
    <property type="entry name" value="Integrin alpha, N-terminal"/>
    <property type="match status" value="1"/>
</dbReference>
<evidence type="ECO:0000313" key="1">
    <source>
        <dbReference type="EMBL" id="CAB4014141.1"/>
    </source>
</evidence>
<dbReference type="Pfam" id="PF01839">
    <property type="entry name" value="FG-GAP"/>
    <property type="match status" value="2"/>
</dbReference>
<accession>A0A6S7JAR0</accession>
<reference evidence="1" key="1">
    <citation type="submission" date="2020-04" db="EMBL/GenBank/DDBJ databases">
        <authorList>
            <person name="Alioto T."/>
            <person name="Alioto T."/>
            <person name="Gomez Garrido J."/>
        </authorList>
    </citation>
    <scope>NUCLEOTIDE SEQUENCE</scope>
    <source>
        <strain evidence="1">A484AB</strain>
    </source>
</reference>
<proteinExistence type="predicted"/>
<dbReference type="GO" id="GO:0007160">
    <property type="term" value="P:cell-matrix adhesion"/>
    <property type="evidence" value="ECO:0007669"/>
    <property type="project" value="TreeGrafter"/>
</dbReference>
<dbReference type="PROSITE" id="PS51470">
    <property type="entry name" value="FG_GAP"/>
    <property type="match status" value="2"/>
</dbReference>
<dbReference type="GO" id="GO:0098609">
    <property type="term" value="P:cell-cell adhesion"/>
    <property type="evidence" value="ECO:0007669"/>
    <property type="project" value="TreeGrafter"/>
</dbReference>
<dbReference type="AlphaFoldDB" id="A0A6S7JAR0"/>
<dbReference type="SUPFAM" id="SSF69318">
    <property type="entry name" value="Integrin alpha N-terminal domain"/>
    <property type="match status" value="1"/>
</dbReference>
<protein>
    <submittedName>
        <fullName evidence="1">Integrin alpha-4</fullName>
    </submittedName>
</protein>
<name>A0A6S7JAR0_PARCT</name>
<sequence>YDDLIVGAPFYSVKGDEGRVYVYLSSEIQSGQGRRVLTLSSGENSLDPGLRGSNTKGARFGWSLAKAGDLNNDEIQDFIVGAPQDQPDLDGDGFGNGAIYIYHGRRDGKFDKYQQKITADTVKTFFSNFQQFGYAVTGNVDTNGDEYPDIAIGAWQSDRVLLLRTRPVMDLKATMTLSKNEIPVDNFTADCADNTNQQW</sequence>
<dbReference type="PANTHER" id="PTHR23220:SF122">
    <property type="entry name" value="INTEGRIN ALPHA-PS1"/>
    <property type="match status" value="1"/>
</dbReference>
<dbReference type="OrthoDB" id="5573735at2759"/>
<dbReference type="GO" id="GO:0009897">
    <property type="term" value="C:external side of plasma membrane"/>
    <property type="evidence" value="ECO:0007669"/>
    <property type="project" value="TreeGrafter"/>
</dbReference>
<dbReference type="InterPro" id="IPR028994">
    <property type="entry name" value="Integrin_alpha_N"/>
</dbReference>
<dbReference type="SMART" id="SM00191">
    <property type="entry name" value="Int_alpha"/>
    <property type="match status" value="2"/>
</dbReference>
<feature type="non-terminal residue" evidence="1">
    <location>
        <position position="1"/>
    </location>
</feature>
<dbReference type="GO" id="GO:0033627">
    <property type="term" value="P:cell adhesion mediated by integrin"/>
    <property type="evidence" value="ECO:0007669"/>
    <property type="project" value="TreeGrafter"/>
</dbReference>
<dbReference type="Proteomes" id="UP001152795">
    <property type="component" value="Unassembled WGS sequence"/>
</dbReference>
<dbReference type="GO" id="GO:0008305">
    <property type="term" value="C:integrin complex"/>
    <property type="evidence" value="ECO:0007669"/>
    <property type="project" value="TreeGrafter"/>
</dbReference>